<dbReference type="EMBL" id="GBRH01262056">
    <property type="protein sequence ID" value="JAD35839.1"/>
    <property type="molecule type" value="Transcribed_RNA"/>
</dbReference>
<reference evidence="1" key="2">
    <citation type="journal article" date="2015" name="Data Brief">
        <title>Shoot transcriptome of the giant reed, Arundo donax.</title>
        <authorList>
            <person name="Barrero R.A."/>
            <person name="Guerrero F.D."/>
            <person name="Moolhuijzen P."/>
            <person name="Goolsby J.A."/>
            <person name="Tidwell J."/>
            <person name="Bellgard S.E."/>
            <person name="Bellgard M.I."/>
        </authorList>
    </citation>
    <scope>NUCLEOTIDE SEQUENCE</scope>
    <source>
        <tissue evidence="1">Shoot tissue taken approximately 20 cm above the soil surface</tissue>
    </source>
</reference>
<proteinExistence type="predicted"/>
<sequence length="33" mass="3951">MAIMRVIARHLQVFHRDKSFDVGRETSRYFDPA</sequence>
<name>A0A0A8Z8T6_ARUDO</name>
<organism evidence="1">
    <name type="scientific">Arundo donax</name>
    <name type="common">Giant reed</name>
    <name type="synonym">Donax arundinaceus</name>
    <dbReference type="NCBI Taxonomy" id="35708"/>
    <lineage>
        <taxon>Eukaryota</taxon>
        <taxon>Viridiplantae</taxon>
        <taxon>Streptophyta</taxon>
        <taxon>Embryophyta</taxon>
        <taxon>Tracheophyta</taxon>
        <taxon>Spermatophyta</taxon>
        <taxon>Magnoliopsida</taxon>
        <taxon>Liliopsida</taxon>
        <taxon>Poales</taxon>
        <taxon>Poaceae</taxon>
        <taxon>PACMAD clade</taxon>
        <taxon>Arundinoideae</taxon>
        <taxon>Arundineae</taxon>
        <taxon>Arundo</taxon>
    </lineage>
</organism>
<dbReference type="AlphaFoldDB" id="A0A0A8Z8T6"/>
<reference evidence="1" key="1">
    <citation type="submission" date="2014-09" db="EMBL/GenBank/DDBJ databases">
        <authorList>
            <person name="Magalhaes I.L.F."/>
            <person name="Oliveira U."/>
            <person name="Santos F.R."/>
            <person name="Vidigal T.H.D.A."/>
            <person name="Brescovit A.D."/>
            <person name="Santos A.J."/>
        </authorList>
    </citation>
    <scope>NUCLEOTIDE SEQUENCE</scope>
    <source>
        <tissue evidence="1">Shoot tissue taken approximately 20 cm above the soil surface</tissue>
    </source>
</reference>
<protein>
    <submittedName>
        <fullName evidence="1">Uncharacterized protein</fullName>
    </submittedName>
</protein>
<evidence type="ECO:0000313" key="1">
    <source>
        <dbReference type="EMBL" id="JAD35839.1"/>
    </source>
</evidence>
<accession>A0A0A8Z8T6</accession>